<evidence type="ECO:0000313" key="8">
    <source>
        <dbReference type="EMBL" id="MCU7555599.1"/>
    </source>
</evidence>
<gene>
    <name evidence="8" type="ORF">OCL06_13470</name>
</gene>
<dbReference type="SUPFAM" id="SSF82866">
    <property type="entry name" value="Multidrug efflux transporter AcrB transmembrane domain"/>
    <property type="match status" value="2"/>
</dbReference>
<feature type="transmembrane region" description="Helical" evidence="6">
    <location>
        <begin position="698"/>
        <end position="726"/>
    </location>
</feature>
<feature type="transmembrane region" description="Helical" evidence="6">
    <location>
        <begin position="248"/>
        <end position="270"/>
    </location>
</feature>
<keyword evidence="9" id="KW-1185">Reference proteome</keyword>
<evidence type="ECO:0000259" key="7">
    <source>
        <dbReference type="PROSITE" id="PS50156"/>
    </source>
</evidence>
<evidence type="ECO:0000256" key="1">
    <source>
        <dbReference type="ARBA" id="ARBA00004651"/>
    </source>
</evidence>
<comment type="subcellular location">
    <subcellularLocation>
        <location evidence="1">Cell membrane</location>
        <topology evidence="1">Multi-pass membrane protein</topology>
    </subcellularLocation>
</comment>
<proteinExistence type="predicted"/>
<dbReference type="Proteomes" id="UP001209257">
    <property type="component" value="Unassembled WGS sequence"/>
</dbReference>
<dbReference type="PANTHER" id="PTHR33406">
    <property type="entry name" value="MEMBRANE PROTEIN MJ1562-RELATED"/>
    <property type="match status" value="1"/>
</dbReference>
<dbReference type="Pfam" id="PF03176">
    <property type="entry name" value="MMPL"/>
    <property type="match status" value="2"/>
</dbReference>
<keyword evidence="5 6" id="KW-0472">Membrane</keyword>
<dbReference type="Gene3D" id="1.20.1640.10">
    <property type="entry name" value="Multidrug efflux transporter AcrB transmembrane domain"/>
    <property type="match status" value="2"/>
</dbReference>
<keyword evidence="4 6" id="KW-1133">Transmembrane helix</keyword>
<feature type="domain" description="SSD" evidence="7">
    <location>
        <begin position="247"/>
        <end position="373"/>
    </location>
</feature>
<evidence type="ECO:0000256" key="5">
    <source>
        <dbReference type="ARBA" id="ARBA00023136"/>
    </source>
</evidence>
<evidence type="ECO:0000256" key="4">
    <source>
        <dbReference type="ARBA" id="ARBA00022989"/>
    </source>
</evidence>
<dbReference type="PANTHER" id="PTHR33406:SF12">
    <property type="entry name" value="BLR2997 PROTEIN"/>
    <property type="match status" value="1"/>
</dbReference>
<sequence length="769" mass="84129">MQPRHGWISTVLTHPRKLLVFFLIIWGALGAGVTQLVFNGDYRVYFENDDPHKVAFEAIQTDFNKSENLSFLIVPESGTVYQPETFRLLYQLTEAAWQTPLSNRVESLANYQYSYADNDDLVVTDLIGADAVSDNDIAWVRRAATSTPEVAGRLIADDGRAAMVNVTVQLPDGDPTAAVSRITAFARTLQKEYSTQFPNHTIMLTGVVVLNNAFSEAAQRDASTLIPLMFVIIAAMLAVLVRSVFAAFATLLVVFASIGMTMGLAGWAGLYLSTATVNVPTLVTTLAVADCIHIIVTTRLMLQGGMEKATALQAAVRQNLKPILITSITTAIGFLMLNFAAVPVLADLGNLTALGVMIACVLSLTVLPVLLLLMPFKRPRASQKTAGFFDTTGKLVVRHHRRILPYSALLMVLAVVYAFNNTLNDVVVDYFDSSTTFRQAVDTKSDYMGGMATINFVVDTEEEYGIANPATLQKIAVFTRWLRDRDEVNHVLSFSDTQKRLNQNMNNDDPNAYSLPREQDLASQYMLLYEMSLPYGLDLNNQINMDKSALRLVVSLDNLGSKELISLEQEARKFFKKLAPELTLRAASPALMFAHIGERNMQSMVAGTLLALVLISFLIVFALRSWRLGLVSLLTNLIPAAVGFGIWGLISGEINMALSVVLSMTLGIIVDDSVHFLTKYQAARQSGKDAAAAVRHTFSTVGVALATTTVVLSAGFAVLILSSFLLNADMGLLTVIIIVAALIIDLLFLPAFLMWLDNQASQHKQGDFT</sequence>
<feature type="transmembrane region" description="Helical" evidence="6">
    <location>
        <begin position="282"/>
        <end position="302"/>
    </location>
</feature>
<evidence type="ECO:0000256" key="2">
    <source>
        <dbReference type="ARBA" id="ARBA00022475"/>
    </source>
</evidence>
<accession>A0ABT2VUR3</accession>
<evidence type="ECO:0000313" key="9">
    <source>
        <dbReference type="Proteomes" id="UP001209257"/>
    </source>
</evidence>
<evidence type="ECO:0000256" key="3">
    <source>
        <dbReference type="ARBA" id="ARBA00022692"/>
    </source>
</evidence>
<feature type="transmembrane region" description="Helical" evidence="6">
    <location>
        <begin position="604"/>
        <end position="623"/>
    </location>
</feature>
<dbReference type="InterPro" id="IPR000731">
    <property type="entry name" value="SSD"/>
</dbReference>
<organism evidence="8 9">
    <name type="scientific">Alteromonas salexigens</name>
    <dbReference type="NCBI Taxonomy" id="2982530"/>
    <lineage>
        <taxon>Bacteria</taxon>
        <taxon>Pseudomonadati</taxon>
        <taxon>Pseudomonadota</taxon>
        <taxon>Gammaproteobacteria</taxon>
        <taxon>Alteromonadales</taxon>
        <taxon>Alteromonadaceae</taxon>
        <taxon>Alteromonas/Salinimonas group</taxon>
        <taxon>Alteromonas</taxon>
    </lineage>
</organism>
<dbReference type="InterPro" id="IPR050545">
    <property type="entry name" value="Mycobact_MmpL"/>
</dbReference>
<comment type="caution">
    <text evidence="8">The sequence shown here is derived from an EMBL/GenBank/DDBJ whole genome shotgun (WGS) entry which is preliminary data.</text>
</comment>
<dbReference type="PROSITE" id="PS50156">
    <property type="entry name" value="SSD"/>
    <property type="match status" value="2"/>
</dbReference>
<protein>
    <submittedName>
        <fullName evidence="8">MMPL family transporter</fullName>
    </submittedName>
</protein>
<keyword evidence="3 6" id="KW-0812">Transmembrane</keyword>
<feature type="transmembrane region" description="Helical" evidence="6">
    <location>
        <begin position="403"/>
        <end position="419"/>
    </location>
</feature>
<feature type="transmembrane region" description="Helical" evidence="6">
    <location>
        <begin position="656"/>
        <end position="677"/>
    </location>
</feature>
<evidence type="ECO:0000256" key="6">
    <source>
        <dbReference type="SAM" id="Phobius"/>
    </source>
</evidence>
<dbReference type="RefSeq" id="WP_262995421.1">
    <property type="nucleotide sequence ID" value="NZ_JAOTJC010000012.1"/>
</dbReference>
<feature type="transmembrane region" description="Helical" evidence="6">
    <location>
        <begin position="630"/>
        <end position="650"/>
    </location>
</feature>
<keyword evidence="2" id="KW-1003">Cell membrane</keyword>
<feature type="transmembrane region" description="Helical" evidence="6">
    <location>
        <begin position="351"/>
        <end position="374"/>
    </location>
</feature>
<dbReference type="EMBL" id="JAOTJC010000012">
    <property type="protein sequence ID" value="MCU7555599.1"/>
    <property type="molecule type" value="Genomic_DNA"/>
</dbReference>
<reference evidence="9" key="1">
    <citation type="submission" date="2023-07" db="EMBL/GenBank/DDBJ databases">
        <title>Study on multiphase classification of strain Alteromonas salexigens isolated from the Yellow Sea.</title>
        <authorList>
            <person name="Sun L."/>
        </authorList>
    </citation>
    <scope>NUCLEOTIDE SEQUENCE [LARGE SCALE GENOMIC DNA]</scope>
    <source>
        <strain evidence="9">ASW11-19</strain>
    </source>
</reference>
<feature type="domain" description="SSD" evidence="7">
    <location>
        <begin position="628"/>
        <end position="755"/>
    </location>
</feature>
<feature type="transmembrane region" description="Helical" evidence="6">
    <location>
        <begin position="222"/>
        <end position="241"/>
    </location>
</feature>
<feature type="transmembrane region" description="Helical" evidence="6">
    <location>
        <begin position="323"/>
        <end position="345"/>
    </location>
</feature>
<feature type="transmembrane region" description="Helical" evidence="6">
    <location>
        <begin position="732"/>
        <end position="756"/>
    </location>
</feature>
<name>A0ABT2VUR3_9ALTE</name>
<dbReference type="InterPro" id="IPR004869">
    <property type="entry name" value="MMPL_dom"/>
</dbReference>